<dbReference type="SUPFAM" id="SSF53383">
    <property type="entry name" value="PLP-dependent transferases"/>
    <property type="match status" value="1"/>
</dbReference>
<dbReference type="NCBIfam" id="TIGR00709">
    <property type="entry name" value="dat"/>
    <property type="match status" value="1"/>
</dbReference>
<evidence type="ECO:0000256" key="3">
    <source>
        <dbReference type="ARBA" id="ARBA00022571"/>
    </source>
</evidence>
<dbReference type="Proteomes" id="UP000245137">
    <property type="component" value="Unassembled WGS sequence"/>
</dbReference>
<sequence length="495" mass="53087">MSQESLHSERNFIDAGAIAAQSKINVVQSSEPLNASDVGSSPEPAWRPFYPTFGNAYLDRQEAIESNARTYPRRLPLALKSGRGVRVRDVEGREYIDCLAGAGALALGHNHAVVVDAIQSALSEEIPFQTLDLPTPLKDRFIGDLFESLPPEFAKNFKIQFCGPSGADAIEAALKLVKTATGRRGIVAFHGAYHGMTHGALSVSGESVPKIALSGLSAEVQFLPYPLDYRCPFGLGGSAGADMGARYIETMLDDPNSGVLLPAGMIVEAVQGEGGVNPAPDEWLRKIRSMTKRRGIPLIMDEVQTGLGRTGRFYAFEHAAITPDVLVLSKAIGGGLPLSAIVYHRDLDDWKPGAHAGTFRGNQLAFAAGAATIRHIRDRALDRHAAEMGRNMLAALRSVATQARCVGDVRGRGLMIGVEIVDRDAVGSLGHAPPPFPNLARQIQHECLRRGLIVELGGRRGAVVRFLPPLIASEADVDAIVDRFQEAVRAAETVC</sequence>
<gene>
    <name evidence="8" type="ORF">C5689_07815</name>
</gene>
<dbReference type="Gene3D" id="3.90.1150.10">
    <property type="entry name" value="Aspartate Aminotransferase, domain 1"/>
    <property type="match status" value="1"/>
</dbReference>
<dbReference type="EMBL" id="PUIV01000008">
    <property type="protein sequence ID" value="PWB94421.1"/>
    <property type="molecule type" value="Genomic_DNA"/>
</dbReference>
<dbReference type="InterPro" id="IPR015424">
    <property type="entry name" value="PyrdxlP-dep_Trfase"/>
</dbReference>
<dbReference type="PIRSF" id="PIRSF000521">
    <property type="entry name" value="Transaminase_4ab_Lys_Orn"/>
    <property type="match status" value="1"/>
</dbReference>
<dbReference type="GO" id="GO:0006526">
    <property type="term" value="P:L-arginine biosynthetic process"/>
    <property type="evidence" value="ECO:0007669"/>
    <property type="project" value="UniProtKB-KW"/>
</dbReference>
<keyword evidence="9" id="KW-1185">Reference proteome</keyword>
<dbReference type="GO" id="GO:0008483">
    <property type="term" value="F:transaminase activity"/>
    <property type="evidence" value="ECO:0007669"/>
    <property type="project" value="UniProtKB-KW"/>
</dbReference>
<comment type="caution">
    <text evidence="8">The sequence shown here is derived from an EMBL/GenBank/DDBJ whole genome shotgun (WGS) entry which is preliminary data.</text>
</comment>
<comment type="cofactor">
    <cofactor evidence="1">
        <name>pyridoxal 5'-phosphate</name>
        <dbReference type="ChEBI" id="CHEBI:597326"/>
    </cofactor>
</comment>
<evidence type="ECO:0000256" key="7">
    <source>
        <dbReference type="RuleBase" id="RU003560"/>
    </source>
</evidence>
<dbReference type="InterPro" id="IPR049704">
    <property type="entry name" value="Aminotrans_3_PPA_site"/>
</dbReference>
<name>A0A2U1SS22_METSR</name>
<evidence type="ECO:0000256" key="4">
    <source>
        <dbReference type="ARBA" id="ARBA00022576"/>
    </source>
</evidence>
<proteinExistence type="inferred from homology"/>
<dbReference type="Gene3D" id="3.40.640.10">
    <property type="entry name" value="Type I PLP-dependent aspartate aminotransferase-like (Major domain)"/>
    <property type="match status" value="1"/>
</dbReference>
<dbReference type="OrthoDB" id="9801834at2"/>
<keyword evidence="6 7" id="KW-0663">Pyridoxal phosphate</keyword>
<accession>A0A2U1SS22</accession>
<dbReference type="Pfam" id="PF00202">
    <property type="entry name" value="Aminotran_3"/>
    <property type="match status" value="1"/>
</dbReference>
<evidence type="ECO:0000256" key="6">
    <source>
        <dbReference type="ARBA" id="ARBA00022898"/>
    </source>
</evidence>
<keyword evidence="3" id="KW-0028">Amino-acid biosynthesis</keyword>
<dbReference type="InterPro" id="IPR004637">
    <property type="entry name" value="Dat"/>
</dbReference>
<dbReference type="PANTHER" id="PTHR43552:SF1">
    <property type="entry name" value="DIAMINOBUTYRATE--2-OXOGLUTARATE AMINOTRANSFERASE"/>
    <property type="match status" value="1"/>
</dbReference>
<dbReference type="InterPro" id="IPR015421">
    <property type="entry name" value="PyrdxlP-dep_Trfase_major"/>
</dbReference>
<evidence type="ECO:0000313" key="9">
    <source>
        <dbReference type="Proteomes" id="UP000245137"/>
    </source>
</evidence>
<evidence type="ECO:0000256" key="1">
    <source>
        <dbReference type="ARBA" id="ARBA00001933"/>
    </source>
</evidence>
<dbReference type="PROSITE" id="PS00600">
    <property type="entry name" value="AA_TRANSFER_CLASS_3"/>
    <property type="match status" value="1"/>
</dbReference>
<reference evidence="8 9" key="1">
    <citation type="journal article" date="2018" name="Appl. Microbiol. Biotechnol.">
        <title>Co-cultivation of the strictly anaerobic methanogen Methanosarcina barkeri with aerobic methanotrophs in an oxygen-limited membrane bioreactor.</title>
        <authorList>
            <person name="In 't Zandt M.H."/>
            <person name="van den Bosch T.J.M."/>
            <person name="Rijkers R."/>
            <person name="van Kessel M.A.H.J."/>
            <person name="Jetten M.S.M."/>
            <person name="Welte C.U."/>
        </authorList>
    </citation>
    <scope>NUCLEOTIDE SEQUENCE [LARGE SCALE GENOMIC DNA]</scope>
    <source>
        <strain evidence="8 9">DSM 17706</strain>
    </source>
</reference>
<dbReference type="RefSeq" id="WP_108916718.1">
    <property type="nucleotide sequence ID" value="NZ_BGJY01000008.1"/>
</dbReference>
<dbReference type="GO" id="GO:0030170">
    <property type="term" value="F:pyridoxal phosphate binding"/>
    <property type="evidence" value="ECO:0007669"/>
    <property type="project" value="InterPro"/>
</dbReference>
<dbReference type="PANTHER" id="PTHR43552">
    <property type="entry name" value="DIAMINOBUTYRATE--2-OXOGLUTARATE AMINOTRANSFERASE"/>
    <property type="match status" value="1"/>
</dbReference>
<dbReference type="FunFam" id="3.40.640.10:FF:000004">
    <property type="entry name" value="Acetylornithine aminotransferase"/>
    <property type="match status" value="1"/>
</dbReference>
<dbReference type="NCBIfam" id="NF005393">
    <property type="entry name" value="PRK06938.1"/>
    <property type="match status" value="1"/>
</dbReference>
<dbReference type="InterPro" id="IPR015422">
    <property type="entry name" value="PyrdxlP-dep_Trfase_small"/>
</dbReference>
<keyword evidence="3" id="KW-0055">Arginine biosynthesis</keyword>
<dbReference type="AlphaFoldDB" id="A0A2U1SS22"/>
<keyword evidence="4" id="KW-0032">Aminotransferase</keyword>
<dbReference type="InterPro" id="IPR005814">
    <property type="entry name" value="Aminotrans_3"/>
</dbReference>
<evidence type="ECO:0000313" key="8">
    <source>
        <dbReference type="EMBL" id="PWB94421.1"/>
    </source>
</evidence>
<comment type="similarity">
    <text evidence="2 7">Belongs to the class-III pyridoxal-phosphate-dependent aminotransferase family.</text>
</comment>
<dbReference type="CDD" id="cd00610">
    <property type="entry name" value="OAT_like"/>
    <property type="match status" value="1"/>
</dbReference>
<protein>
    <submittedName>
        <fullName evidence="8">Diaminobutyrate--2-oxoglutarate transaminase</fullName>
    </submittedName>
</protein>
<evidence type="ECO:0000256" key="5">
    <source>
        <dbReference type="ARBA" id="ARBA00022679"/>
    </source>
</evidence>
<keyword evidence="5" id="KW-0808">Transferase</keyword>
<organism evidence="8 9">
    <name type="scientific">Methylosinus sporium</name>
    <dbReference type="NCBI Taxonomy" id="428"/>
    <lineage>
        <taxon>Bacteria</taxon>
        <taxon>Pseudomonadati</taxon>
        <taxon>Pseudomonadota</taxon>
        <taxon>Alphaproteobacteria</taxon>
        <taxon>Hyphomicrobiales</taxon>
        <taxon>Methylocystaceae</taxon>
        <taxon>Methylosinus</taxon>
    </lineage>
</organism>
<evidence type="ECO:0000256" key="2">
    <source>
        <dbReference type="ARBA" id="ARBA00008954"/>
    </source>
</evidence>